<dbReference type="InterPro" id="IPR003018">
    <property type="entry name" value="GAF"/>
</dbReference>
<organism evidence="6 7">
    <name type="scientific">Chromohalobacter israelensis (strain ATCC BAA-138 / DSM 3043 / CIP 106854 / NCIMB 13768 / 1H11)</name>
    <name type="common">Chromohalobacter salexigens</name>
    <dbReference type="NCBI Taxonomy" id="290398"/>
    <lineage>
        <taxon>Bacteria</taxon>
        <taxon>Pseudomonadati</taxon>
        <taxon>Pseudomonadota</taxon>
        <taxon>Gammaproteobacteria</taxon>
        <taxon>Oceanospirillales</taxon>
        <taxon>Halomonadaceae</taxon>
        <taxon>Chromohalobacter</taxon>
    </lineage>
</organism>
<dbReference type="SUPFAM" id="SSF55785">
    <property type="entry name" value="PYP-like sensor domain (PAS domain)"/>
    <property type="match status" value="2"/>
</dbReference>
<dbReference type="InterPro" id="IPR000014">
    <property type="entry name" value="PAS"/>
</dbReference>
<evidence type="ECO:0000313" key="6">
    <source>
        <dbReference type="EMBL" id="ABE59361.1"/>
    </source>
</evidence>
<dbReference type="InterPro" id="IPR000160">
    <property type="entry name" value="GGDEF_dom"/>
</dbReference>
<dbReference type="Proteomes" id="UP000000239">
    <property type="component" value="Chromosome"/>
</dbReference>
<gene>
    <name evidence="6" type="ordered locus">Csal_2010</name>
</gene>
<evidence type="ECO:0000256" key="1">
    <source>
        <dbReference type="ARBA" id="ARBA00001946"/>
    </source>
</evidence>
<dbReference type="GO" id="GO:0052621">
    <property type="term" value="F:diguanylate cyclase activity"/>
    <property type="evidence" value="ECO:0007669"/>
    <property type="project" value="UniProtKB-EC"/>
</dbReference>
<dbReference type="SMART" id="SM00065">
    <property type="entry name" value="GAF"/>
    <property type="match status" value="1"/>
</dbReference>
<dbReference type="InterPro" id="IPR013767">
    <property type="entry name" value="PAS_fold"/>
</dbReference>
<dbReference type="InterPro" id="IPR035965">
    <property type="entry name" value="PAS-like_dom_sf"/>
</dbReference>
<dbReference type="STRING" id="290398.Csal_2010"/>
<dbReference type="NCBIfam" id="TIGR00254">
    <property type="entry name" value="GGDEF"/>
    <property type="match status" value="1"/>
</dbReference>
<keyword evidence="7" id="KW-1185">Reference proteome</keyword>
<evidence type="ECO:0000259" key="4">
    <source>
        <dbReference type="PROSITE" id="PS50112"/>
    </source>
</evidence>
<evidence type="ECO:0000256" key="3">
    <source>
        <dbReference type="ARBA" id="ARBA00034247"/>
    </source>
</evidence>
<dbReference type="eggNOG" id="COG2203">
    <property type="taxonomic scope" value="Bacteria"/>
</dbReference>
<dbReference type="SUPFAM" id="SSF55781">
    <property type="entry name" value="GAF domain-like"/>
    <property type="match status" value="1"/>
</dbReference>
<dbReference type="PROSITE" id="PS50887">
    <property type="entry name" value="GGDEF"/>
    <property type="match status" value="1"/>
</dbReference>
<comment type="cofactor">
    <cofactor evidence="1">
        <name>Mg(2+)</name>
        <dbReference type="ChEBI" id="CHEBI:18420"/>
    </cofactor>
</comment>
<dbReference type="eggNOG" id="COG3706">
    <property type="taxonomic scope" value="Bacteria"/>
</dbReference>
<evidence type="ECO:0000259" key="5">
    <source>
        <dbReference type="PROSITE" id="PS50887"/>
    </source>
</evidence>
<feature type="domain" description="PAS" evidence="4">
    <location>
        <begin position="182"/>
        <end position="220"/>
    </location>
</feature>
<feature type="domain" description="GGDEF" evidence="5">
    <location>
        <begin position="432"/>
        <end position="564"/>
    </location>
</feature>
<dbReference type="InterPro" id="IPR050469">
    <property type="entry name" value="Diguanylate_Cyclase"/>
</dbReference>
<sequence>MCRSRMPEAEAQEAERVAALHRLGIYETSCDPELNRLMTMIGELFDVPCAMINLVDRERTWCLASSSDLAAPPRREDSLCAFTVDHDTALFIEDMRDADGFREHPLVRDTPFIRAFAGERILSLSGHLLGTLCLVDIRPRVFDAESRQRLADLAKLVSLRLNQRLIDEQRHTADAMIDQQTQLLDHLPDGIVLLDDRRVVHYANAAAQRLLGGASHDVKGCAFDTLVAQPEGHDFATASRTGSPLEIHALPRFQGFEALQLGDRASLVGTHQALQRLRSLVDAWPDGVLICDYDNLRIVEWNIAARRLLGTQASSLEGTRLPQWFLSGDRRTLQRRIRAELGEGDGTLRHNATLHNDTPVEVTLVPMQDASETSLIVVLRDRSPYLQHLRTVTRKLAKAEEMISQDALTGLLNRFGFKQAIDEFMVEAERGVPFALLIADIDHFKDINDTYGHQLGDEALKIVASRLAEQLRDGDAVARYGGEEFCMLMTVPEDRVVEVAERIRRTVAATPVTLDDGKELALTISIGATYHTPGLDEDSMFERADEALYEAKEYGRNRTVMLNAATPRARDEEE</sequence>
<dbReference type="GO" id="GO:0006355">
    <property type="term" value="P:regulation of DNA-templated transcription"/>
    <property type="evidence" value="ECO:0007669"/>
    <property type="project" value="InterPro"/>
</dbReference>
<dbReference type="CDD" id="cd00130">
    <property type="entry name" value="PAS"/>
    <property type="match status" value="2"/>
</dbReference>
<dbReference type="PROSITE" id="PS50112">
    <property type="entry name" value="PAS"/>
    <property type="match status" value="2"/>
</dbReference>
<reference evidence="6 7" key="1">
    <citation type="journal article" date="2011" name="Stand. Genomic Sci.">
        <title>Complete genome sequence of the halophilic and highly halotolerant Chromohalobacter salexigens type strain (1H11(T)).</title>
        <authorList>
            <person name="Copeland A."/>
            <person name="O'Connor K."/>
            <person name="Lucas S."/>
            <person name="Lapidus A."/>
            <person name="Berry K.W."/>
            <person name="Detter J.C."/>
            <person name="Del Rio T.G."/>
            <person name="Hammon N."/>
            <person name="Dalin E."/>
            <person name="Tice H."/>
            <person name="Pitluck S."/>
            <person name="Bruce D."/>
            <person name="Goodwin L."/>
            <person name="Han C."/>
            <person name="Tapia R."/>
            <person name="Saunders E."/>
            <person name="Schmutz J."/>
            <person name="Brettin T."/>
            <person name="Larimer F."/>
            <person name="Land M."/>
            <person name="Hauser L."/>
            <person name="Vargas C."/>
            <person name="Nieto J.J."/>
            <person name="Kyrpides N.C."/>
            <person name="Ivanova N."/>
            <person name="Goker M."/>
            <person name="Klenk H.P."/>
            <person name="Csonka L.N."/>
            <person name="Woyke T."/>
        </authorList>
    </citation>
    <scope>NUCLEOTIDE SEQUENCE [LARGE SCALE GENOMIC DNA]</scope>
    <source>
        <strain evidence="7">ATCC BAA-138 / DSM 3043 / CIP 106854 / NCIMB 13768 / 1H11</strain>
    </source>
</reference>
<dbReference type="HOGENOM" id="CLU_474662_0_0_6"/>
<dbReference type="InterPro" id="IPR043128">
    <property type="entry name" value="Rev_trsase/Diguanyl_cyclase"/>
</dbReference>
<dbReference type="Gene3D" id="3.30.70.270">
    <property type="match status" value="1"/>
</dbReference>
<dbReference type="SMART" id="SM00267">
    <property type="entry name" value="GGDEF"/>
    <property type="match status" value="1"/>
</dbReference>
<accession>Q1QVZ7</accession>
<dbReference type="Pfam" id="PF13188">
    <property type="entry name" value="PAS_8"/>
    <property type="match status" value="1"/>
</dbReference>
<comment type="catalytic activity">
    <reaction evidence="3">
        <text>2 GTP = 3',3'-c-di-GMP + 2 diphosphate</text>
        <dbReference type="Rhea" id="RHEA:24898"/>
        <dbReference type="ChEBI" id="CHEBI:33019"/>
        <dbReference type="ChEBI" id="CHEBI:37565"/>
        <dbReference type="ChEBI" id="CHEBI:58805"/>
        <dbReference type="EC" id="2.7.7.65"/>
    </reaction>
</comment>
<dbReference type="CDD" id="cd01949">
    <property type="entry name" value="GGDEF"/>
    <property type="match status" value="1"/>
</dbReference>
<evidence type="ECO:0000313" key="7">
    <source>
        <dbReference type="Proteomes" id="UP000000239"/>
    </source>
</evidence>
<dbReference type="EC" id="2.7.7.65" evidence="2"/>
<dbReference type="KEGG" id="csa:Csal_2010"/>
<dbReference type="AlphaFoldDB" id="Q1QVZ7"/>
<dbReference type="EMBL" id="CP000285">
    <property type="protein sequence ID" value="ABE59361.1"/>
    <property type="molecule type" value="Genomic_DNA"/>
</dbReference>
<dbReference type="Pfam" id="PF00989">
    <property type="entry name" value="PAS"/>
    <property type="match status" value="1"/>
</dbReference>
<name>Q1QVZ7_CHRI1</name>
<dbReference type="Pfam" id="PF00990">
    <property type="entry name" value="GGDEF"/>
    <property type="match status" value="1"/>
</dbReference>
<dbReference type="PANTHER" id="PTHR45138">
    <property type="entry name" value="REGULATORY COMPONENTS OF SENSORY TRANSDUCTION SYSTEM"/>
    <property type="match status" value="1"/>
</dbReference>
<dbReference type="Gene3D" id="3.30.450.20">
    <property type="entry name" value="PAS domain"/>
    <property type="match status" value="2"/>
</dbReference>
<dbReference type="OrthoDB" id="9812358at2"/>
<feature type="domain" description="PAS" evidence="4">
    <location>
        <begin position="273"/>
        <end position="344"/>
    </location>
</feature>
<dbReference type="GeneID" id="95336037"/>
<dbReference type="SMART" id="SM00091">
    <property type="entry name" value="PAS"/>
    <property type="match status" value="2"/>
</dbReference>
<dbReference type="FunFam" id="3.30.70.270:FF:000001">
    <property type="entry name" value="Diguanylate cyclase domain protein"/>
    <property type="match status" value="1"/>
</dbReference>
<dbReference type="SUPFAM" id="SSF55073">
    <property type="entry name" value="Nucleotide cyclase"/>
    <property type="match status" value="1"/>
</dbReference>
<dbReference type="PANTHER" id="PTHR45138:SF9">
    <property type="entry name" value="DIGUANYLATE CYCLASE DGCM-RELATED"/>
    <property type="match status" value="1"/>
</dbReference>
<dbReference type="RefSeq" id="WP_011507307.1">
    <property type="nucleotide sequence ID" value="NC_007963.1"/>
</dbReference>
<evidence type="ECO:0000256" key="2">
    <source>
        <dbReference type="ARBA" id="ARBA00012528"/>
    </source>
</evidence>
<dbReference type="InterPro" id="IPR029016">
    <property type="entry name" value="GAF-like_dom_sf"/>
</dbReference>
<protein>
    <recommendedName>
        <fullName evidence="2">diguanylate cyclase</fullName>
        <ecNumber evidence="2">2.7.7.65</ecNumber>
    </recommendedName>
</protein>
<dbReference type="Gene3D" id="3.30.450.40">
    <property type="match status" value="1"/>
</dbReference>
<dbReference type="InterPro" id="IPR029787">
    <property type="entry name" value="Nucleotide_cyclase"/>
</dbReference>
<proteinExistence type="predicted"/>
<dbReference type="Pfam" id="PF01590">
    <property type="entry name" value="GAF"/>
    <property type="match status" value="1"/>
</dbReference>
<dbReference type="NCBIfam" id="TIGR00229">
    <property type="entry name" value="sensory_box"/>
    <property type="match status" value="1"/>
</dbReference>